<reference evidence="1 2" key="1">
    <citation type="submission" date="2023-03" db="EMBL/GenBank/DDBJ databases">
        <title>WGS of Gossypium arboreum.</title>
        <authorList>
            <person name="Yu D."/>
        </authorList>
    </citation>
    <scope>NUCLEOTIDE SEQUENCE [LARGE SCALE GENOMIC DNA]</scope>
    <source>
        <tissue evidence="1">Leaf</tissue>
    </source>
</reference>
<protein>
    <recommendedName>
        <fullName evidence="3">Reverse transcriptase domain-containing protein</fullName>
    </recommendedName>
</protein>
<evidence type="ECO:0000313" key="1">
    <source>
        <dbReference type="EMBL" id="KAK5810943.1"/>
    </source>
</evidence>
<name>A0ABR0NX73_GOSAR</name>
<dbReference type="PANTHER" id="PTHR33116:SF75">
    <property type="entry name" value="RIBONUCLEASE H PROTEIN"/>
    <property type="match status" value="1"/>
</dbReference>
<comment type="caution">
    <text evidence="1">The sequence shown here is derived from an EMBL/GenBank/DDBJ whole genome shotgun (WGS) entry which is preliminary data.</text>
</comment>
<dbReference type="PANTHER" id="PTHR33116">
    <property type="entry name" value="REVERSE TRANSCRIPTASE ZINC-BINDING DOMAIN-CONTAINING PROTEIN-RELATED-RELATED"/>
    <property type="match status" value="1"/>
</dbReference>
<accession>A0ABR0NX73</accession>
<gene>
    <name evidence="1" type="ORF">PVK06_026260</name>
</gene>
<dbReference type="EMBL" id="JARKNE010000008">
    <property type="protein sequence ID" value="KAK5810943.1"/>
    <property type="molecule type" value="Genomic_DNA"/>
</dbReference>
<organism evidence="1 2">
    <name type="scientific">Gossypium arboreum</name>
    <name type="common">Tree cotton</name>
    <name type="synonym">Gossypium nanking</name>
    <dbReference type="NCBI Taxonomy" id="29729"/>
    <lineage>
        <taxon>Eukaryota</taxon>
        <taxon>Viridiplantae</taxon>
        <taxon>Streptophyta</taxon>
        <taxon>Embryophyta</taxon>
        <taxon>Tracheophyta</taxon>
        <taxon>Spermatophyta</taxon>
        <taxon>Magnoliopsida</taxon>
        <taxon>eudicotyledons</taxon>
        <taxon>Gunneridae</taxon>
        <taxon>Pentapetalae</taxon>
        <taxon>rosids</taxon>
        <taxon>malvids</taxon>
        <taxon>Malvales</taxon>
        <taxon>Malvaceae</taxon>
        <taxon>Malvoideae</taxon>
        <taxon>Gossypium</taxon>
    </lineage>
</organism>
<dbReference type="Proteomes" id="UP001358586">
    <property type="component" value="Chromosome 8"/>
</dbReference>
<keyword evidence="2" id="KW-1185">Reference proteome</keyword>
<evidence type="ECO:0000313" key="2">
    <source>
        <dbReference type="Proteomes" id="UP001358586"/>
    </source>
</evidence>
<evidence type="ECO:0008006" key="3">
    <source>
        <dbReference type="Google" id="ProtNLM"/>
    </source>
</evidence>
<proteinExistence type="predicted"/>
<sequence>MVFSRGDIDPRLNNTLIVLIPKVMNLEEFDQFRPRSLCSVLYKLVMKVIANWFCGIEFQRLNLDLLEELGKVVPYPATFFSFVHFFADDLVIFCKADEQLGRLSKIILNGFCEFSGHKVNSKKTNIFLSKGVEDPMTDFLNNLPGFQKVDDLDHYLGIPLFHKRVTNNTLHFVIEKVCIKLQSWDVRLLSFAGRATLVQSVLLAIPSYFMQSMMIPRKICDEIECLVRHFM</sequence>